<dbReference type="EC" id="7.1.2.1" evidence="14"/>
<dbReference type="InterPro" id="IPR008250">
    <property type="entry name" value="ATPase_P-typ_transduc_dom_A_sf"/>
</dbReference>
<name>A0ABQ4XWC5_9ASTR</name>
<dbReference type="Gene3D" id="6.10.140.890">
    <property type="match status" value="1"/>
</dbReference>
<evidence type="ECO:0000256" key="11">
    <source>
        <dbReference type="ARBA" id="ARBA00023065"/>
    </source>
</evidence>
<feature type="transmembrane region" description="Helical" evidence="14">
    <location>
        <begin position="789"/>
        <end position="810"/>
    </location>
</feature>
<evidence type="ECO:0000313" key="17">
    <source>
        <dbReference type="Proteomes" id="UP001151760"/>
    </source>
</evidence>
<feature type="transmembrane region" description="Helical" evidence="14">
    <location>
        <begin position="244"/>
        <end position="270"/>
    </location>
</feature>
<dbReference type="SFLD" id="SFLDG00002">
    <property type="entry name" value="C1.7:_P-type_atpase_like"/>
    <property type="match status" value="1"/>
</dbReference>
<dbReference type="Gene3D" id="2.70.150.10">
    <property type="entry name" value="Calcium-transporting ATPase, cytoplasmic transduction domain A"/>
    <property type="match status" value="1"/>
</dbReference>
<dbReference type="Pfam" id="PF00690">
    <property type="entry name" value="Cation_ATPase_N"/>
    <property type="match status" value="1"/>
</dbReference>
<evidence type="ECO:0000256" key="14">
    <source>
        <dbReference type="RuleBase" id="RU362083"/>
    </source>
</evidence>
<comment type="catalytic activity">
    <reaction evidence="13 14">
        <text>ATP + H2O + H(+)(in) = ADP + phosphate + 2 H(+)(out)</text>
        <dbReference type="Rhea" id="RHEA:20852"/>
        <dbReference type="ChEBI" id="CHEBI:15377"/>
        <dbReference type="ChEBI" id="CHEBI:15378"/>
        <dbReference type="ChEBI" id="CHEBI:30616"/>
        <dbReference type="ChEBI" id="CHEBI:43474"/>
        <dbReference type="ChEBI" id="CHEBI:456216"/>
        <dbReference type="EC" id="7.1.2.1"/>
    </reaction>
</comment>
<reference evidence="16" key="2">
    <citation type="submission" date="2022-01" db="EMBL/GenBank/DDBJ databases">
        <authorList>
            <person name="Yamashiro T."/>
            <person name="Shiraishi A."/>
            <person name="Satake H."/>
            <person name="Nakayama K."/>
        </authorList>
    </citation>
    <scope>NUCLEOTIDE SEQUENCE</scope>
</reference>
<dbReference type="SFLD" id="SFLDS00003">
    <property type="entry name" value="Haloacid_Dehalogenase"/>
    <property type="match status" value="1"/>
</dbReference>
<feature type="transmembrane region" description="Helical" evidence="14">
    <location>
        <begin position="756"/>
        <end position="777"/>
    </location>
</feature>
<evidence type="ECO:0000256" key="3">
    <source>
        <dbReference type="ARBA" id="ARBA00022475"/>
    </source>
</evidence>
<dbReference type="InterPro" id="IPR018303">
    <property type="entry name" value="ATPase_P-typ_P_site"/>
</dbReference>
<dbReference type="InterPro" id="IPR001757">
    <property type="entry name" value="P_typ_ATPase"/>
</dbReference>
<evidence type="ECO:0000256" key="5">
    <source>
        <dbReference type="ARBA" id="ARBA00022741"/>
    </source>
</evidence>
<keyword evidence="17" id="KW-1185">Reference proteome</keyword>
<evidence type="ECO:0000256" key="10">
    <source>
        <dbReference type="ARBA" id="ARBA00022989"/>
    </source>
</evidence>
<keyword evidence="10 14" id="KW-1133">Transmembrane helix</keyword>
<feature type="domain" description="Cation-transporting P-type ATPase N-terminal" evidence="15">
    <location>
        <begin position="18"/>
        <end position="90"/>
    </location>
</feature>
<dbReference type="PANTHER" id="PTHR42861">
    <property type="entry name" value="CALCIUM-TRANSPORTING ATPASE"/>
    <property type="match status" value="1"/>
</dbReference>
<dbReference type="EMBL" id="BQNB010009875">
    <property type="protein sequence ID" value="GJS69629.1"/>
    <property type="molecule type" value="Genomic_DNA"/>
</dbReference>
<evidence type="ECO:0000256" key="6">
    <source>
        <dbReference type="ARBA" id="ARBA00022781"/>
    </source>
</evidence>
<evidence type="ECO:0000256" key="2">
    <source>
        <dbReference type="ARBA" id="ARBA00008804"/>
    </source>
</evidence>
<organism evidence="16 17">
    <name type="scientific">Tanacetum coccineum</name>
    <dbReference type="NCBI Taxonomy" id="301880"/>
    <lineage>
        <taxon>Eukaryota</taxon>
        <taxon>Viridiplantae</taxon>
        <taxon>Streptophyta</taxon>
        <taxon>Embryophyta</taxon>
        <taxon>Tracheophyta</taxon>
        <taxon>Spermatophyta</taxon>
        <taxon>Magnoliopsida</taxon>
        <taxon>eudicotyledons</taxon>
        <taxon>Gunneridae</taxon>
        <taxon>Pentapetalae</taxon>
        <taxon>asterids</taxon>
        <taxon>campanulids</taxon>
        <taxon>Asterales</taxon>
        <taxon>Asteraceae</taxon>
        <taxon>Asteroideae</taxon>
        <taxon>Anthemideae</taxon>
        <taxon>Anthemidinae</taxon>
        <taxon>Tanacetum</taxon>
    </lineage>
</organism>
<dbReference type="InterPro" id="IPR006534">
    <property type="entry name" value="P-type_ATPase_IIIA"/>
</dbReference>
<dbReference type="Pfam" id="PF00122">
    <property type="entry name" value="E1-E2_ATPase"/>
    <property type="match status" value="1"/>
</dbReference>
<feature type="transmembrane region" description="Helical" evidence="14">
    <location>
        <begin position="650"/>
        <end position="672"/>
    </location>
</feature>
<evidence type="ECO:0000256" key="1">
    <source>
        <dbReference type="ARBA" id="ARBA00004651"/>
    </source>
</evidence>
<feature type="transmembrane region" description="Helical" evidence="14">
    <location>
        <begin position="66"/>
        <end position="89"/>
    </location>
</feature>
<dbReference type="NCBIfam" id="TIGR01494">
    <property type="entry name" value="ATPase_P-type"/>
    <property type="match status" value="2"/>
</dbReference>
<evidence type="ECO:0000259" key="15">
    <source>
        <dbReference type="SMART" id="SM00831"/>
    </source>
</evidence>
<gene>
    <name evidence="16" type="ORF">Tco_0702470</name>
</gene>
<reference evidence="16" key="1">
    <citation type="journal article" date="2022" name="Int. J. Mol. Sci.">
        <title>Draft Genome of Tanacetum Coccineum: Genomic Comparison of Closely Related Tanacetum-Family Plants.</title>
        <authorList>
            <person name="Yamashiro T."/>
            <person name="Shiraishi A."/>
            <person name="Nakayama K."/>
            <person name="Satake H."/>
        </authorList>
    </citation>
    <scope>NUCLEOTIDE SEQUENCE</scope>
</reference>
<protein>
    <recommendedName>
        <fullName evidence="14">Plasma membrane ATPase</fullName>
        <ecNumber evidence="14">7.1.2.1</ecNumber>
    </recommendedName>
</protein>
<dbReference type="InterPro" id="IPR036412">
    <property type="entry name" value="HAD-like_sf"/>
</dbReference>
<keyword evidence="3" id="KW-1003">Cell membrane</keyword>
<dbReference type="CDD" id="cd02076">
    <property type="entry name" value="P-type_ATPase_H"/>
    <property type="match status" value="1"/>
</dbReference>
<dbReference type="NCBIfam" id="TIGR01647">
    <property type="entry name" value="ATPase-IIIA_H"/>
    <property type="match status" value="1"/>
</dbReference>
<keyword evidence="12 14" id="KW-0472">Membrane</keyword>
<comment type="similarity">
    <text evidence="2 14">Belongs to the cation transport ATPase (P-type) (TC 3.A.3) family. Type IIIA subfamily.</text>
</comment>
<evidence type="ECO:0000256" key="9">
    <source>
        <dbReference type="ARBA" id="ARBA00022967"/>
    </source>
</evidence>
<dbReference type="PRINTS" id="PR00119">
    <property type="entry name" value="CATATPASE"/>
</dbReference>
<evidence type="ECO:0000256" key="7">
    <source>
        <dbReference type="ARBA" id="ARBA00022840"/>
    </source>
</evidence>
<dbReference type="Proteomes" id="UP001151760">
    <property type="component" value="Unassembled WGS sequence"/>
</dbReference>
<keyword evidence="4 14" id="KW-0812">Transmembrane</keyword>
<dbReference type="Gene3D" id="3.40.50.1000">
    <property type="entry name" value="HAD superfamily/HAD-like"/>
    <property type="match status" value="1"/>
</dbReference>
<proteinExistence type="inferred from homology"/>
<keyword evidence="9 14" id="KW-1278">Translocase</keyword>
<dbReference type="Gene3D" id="3.40.1110.10">
    <property type="entry name" value="Calcium-transporting ATPase, cytoplasmic domain N"/>
    <property type="match status" value="1"/>
</dbReference>
<evidence type="ECO:0000256" key="4">
    <source>
        <dbReference type="ARBA" id="ARBA00022692"/>
    </source>
</evidence>
<feature type="transmembrane region" description="Helical" evidence="14">
    <location>
        <begin position="282"/>
        <end position="304"/>
    </location>
</feature>
<feature type="transmembrane region" description="Helical" evidence="14">
    <location>
        <begin position="822"/>
        <end position="839"/>
    </location>
</feature>
<keyword evidence="5 14" id="KW-0547">Nucleotide-binding</keyword>
<keyword evidence="14" id="KW-0813">Transport</keyword>
<dbReference type="PRINTS" id="PR00120">
    <property type="entry name" value="HATPASE"/>
</dbReference>
<dbReference type="Pfam" id="PF00702">
    <property type="entry name" value="Hydrolase"/>
    <property type="match status" value="1"/>
</dbReference>
<dbReference type="SMART" id="SM00831">
    <property type="entry name" value="Cation_ATPase_N"/>
    <property type="match status" value="1"/>
</dbReference>
<dbReference type="SFLD" id="SFLDF00027">
    <property type="entry name" value="p-type_atpase"/>
    <property type="match status" value="1"/>
</dbReference>
<feature type="transmembrane region" description="Helical" evidence="14">
    <location>
        <begin position="715"/>
        <end position="736"/>
    </location>
</feature>
<dbReference type="SUPFAM" id="SSF56784">
    <property type="entry name" value="HAD-like"/>
    <property type="match status" value="1"/>
</dbReference>
<keyword evidence="7 14" id="KW-0067">ATP-binding</keyword>
<accession>A0ABQ4XWC5</accession>
<dbReference type="SUPFAM" id="SSF81653">
    <property type="entry name" value="Calcium ATPase, transduction domain A"/>
    <property type="match status" value="1"/>
</dbReference>
<dbReference type="InterPro" id="IPR023214">
    <property type="entry name" value="HAD_sf"/>
</dbReference>
<dbReference type="InterPro" id="IPR023298">
    <property type="entry name" value="ATPase_P-typ_TM_dom_sf"/>
</dbReference>
<dbReference type="Gene3D" id="1.20.1110.10">
    <property type="entry name" value="Calcium-transporting ATPase, transmembrane domain"/>
    <property type="match status" value="1"/>
</dbReference>
<evidence type="ECO:0000256" key="13">
    <source>
        <dbReference type="ARBA" id="ARBA00048122"/>
    </source>
</evidence>
<keyword evidence="11 14" id="KW-0406">Ion transport</keyword>
<evidence type="ECO:0000256" key="8">
    <source>
        <dbReference type="ARBA" id="ARBA00022842"/>
    </source>
</evidence>
<sequence length="1179" mass="130241">MGGDKALSLEEIKNETVDLEKVPIEEVFEQLKCNREGLSVDEGASRLQIFGPNKLEEKKESKVLKFLGFMWNPLSWVMEAAAIMAIAMANGGGKPPDWQDFVGIMCLLVINSTISFIEENNAGNAAAALMAGLAPKTKVLRDGRWSEEEASILVPGDIISIKLGDIVPADARLLEGDPLKIDQSALTGESLPVNKNPYDEVFSGSTCKQGEIEAVVIATGVHTFFGKAAHLVDSTNQVGHFQQVLTAIGNFCICSIAVGMLIEVIVMYPIQHRQYRSGIDNLLVLLIGGIPIAMPTVLSVTMAIGSHRLSQQGAITKRMTAIEEMAGMDVLCSDKTGTLTLNKLSVDKNLIEVFAKGLDKEQVLLYAARASRTENQDAIDAAIVGTLADPKEARAGIREIHFFPFNPVDKRTALTYIDDRGNWHRTSKGAPEQILTLCGCKEDLKKKVHAMIDKFAERGLRSLAVAKQEVPEKSKDSAGGPWQFVGLLSLFDPPRHDSAETIRRALNLGVNVKMITGDQLAIAKETGRRLGMGTNMYPSSSLLGGHKDASIAALPIEELIEKADGFAGVFPEHKYEIVKKLQERKHICGMTGDGVNDAPALKKADIGIAVADATDAARSASDIVLTEPGLSVIISAVLTSRAIFQRMKNYTIYAVSITIRIVFGFMFIALIWKFDFSPFMVLIIAILNDGTIMTISKDRVKPSPLPDSWKLKEIFATGIVLGGYLALMTVIFFWIMRDTDFFSDRFGVRSIRNSEIEMMSALYLQVSIVSQALIFVTRSRSWSFIERPGLLLLGAFLAAQLVATLIAVYAEWEFARIKGVGWGWAGVIWLYSIVFYIPLDIMKFAIRYILSGKAWRNLLENKTAFTTKKDYGREEREAQWALAQRTLHGLQAPETSNIFNEKSSYRELSEIAEQAKRRAEVARLREVLTLKGHVESVVKLKGLDIDTIQQHYTVGRHFVLEYNPPKTVTCSVFPVHFRVLLRMVTALCGDTGCVSQPDWSAVIVINHYQTLQITAGQSGCDTQPDVPTLTFRVMHGCVHLTTSRWLGNANMAFDLRTTEDVLPWPGNANIAFDLWPTKEVLLWPGNANMAFDLRLTKDVLSWPVTPSNVKTVESNLESAGVKNNGDVVEPKTVRKNSFRPSVIEDWNFGDKSEVEIIPKDKTVSSSTEKIKIVRLLGKQ</sequence>
<comment type="subcellular location">
    <subcellularLocation>
        <location evidence="1 14">Cell membrane</location>
        <topology evidence="1 14">Multi-pass membrane protein</topology>
    </subcellularLocation>
</comment>
<feature type="transmembrane region" description="Helical" evidence="14">
    <location>
        <begin position="101"/>
        <end position="117"/>
    </location>
</feature>
<dbReference type="InterPro" id="IPR059000">
    <property type="entry name" value="ATPase_P-type_domA"/>
</dbReference>
<keyword evidence="8 14" id="KW-0460">Magnesium</keyword>
<evidence type="ECO:0000256" key="12">
    <source>
        <dbReference type="ARBA" id="ARBA00023136"/>
    </source>
</evidence>
<comment type="caution">
    <text evidence="16">The sequence shown here is derived from an EMBL/GenBank/DDBJ whole genome shotgun (WGS) entry which is preliminary data.</text>
</comment>
<dbReference type="SUPFAM" id="SSF81665">
    <property type="entry name" value="Calcium ATPase, transmembrane domain M"/>
    <property type="match status" value="1"/>
</dbReference>
<dbReference type="InterPro" id="IPR044492">
    <property type="entry name" value="P_typ_ATPase_HD_dom"/>
</dbReference>
<dbReference type="PROSITE" id="PS00154">
    <property type="entry name" value="ATPASE_E1_E2"/>
    <property type="match status" value="1"/>
</dbReference>
<dbReference type="InterPro" id="IPR004014">
    <property type="entry name" value="ATPase_P-typ_cation-transptr_N"/>
</dbReference>
<evidence type="ECO:0000313" key="16">
    <source>
        <dbReference type="EMBL" id="GJS69629.1"/>
    </source>
</evidence>
<keyword evidence="6 14" id="KW-0375">Hydrogen ion transport</keyword>
<dbReference type="InterPro" id="IPR023299">
    <property type="entry name" value="ATPase_P-typ_cyto_dom_N"/>
</dbReference>